<dbReference type="Proteomes" id="UP000266841">
    <property type="component" value="Unassembled WGS sequence"/>
</dbReference>
<gene>
    <name evidence="1" type="ORF">THAOC_23625</name>
</gene>
<proteinExistence type="predicted"/>
<sequence length="47" mass="5563">VIVNEAARLLAESIHRYRTYLPTYDTIQRRQPSGRPSRRQLLIIDLI</sequence>
<name>K0RRM3_THAOC</name>
<dbReference type="EMBL" id="AGNL01031300">
    <property type="protein sequence ID" value="EJK56478.1"/>
    <property type="molecule type" value="Genomic_DNA"/>
</dbReference>
<evidence type="ECO:0000313" key="2">
    <source>
        <dbReference type="Proteomes" id="UP000266841"/>
    </source>
</evidence>
<keyword evidence="2" id="KW-1185">Reference proteome</keyword>
<evidence type="ECO:0000313" key="1">
    <source>
        <dbReference type="EMBL" id="EJK56478.1"/>
    </source>
</evidence>
<reference evidence="1 2" key="1">
    <citation type="journal article" date="2012" name="Genome Biol.">
        <title>Genome and low-iron response of an oceanic diatom adapted to chronic iron limitation.</title>
        <authorList>
            <person name="Lommer M."/>
            <person name="Specht M."/>
            <person name="Roy A.S."/>
            <person name="Kraemer L."/>
            <person name="Andreson R."/>
            <person name="Gutowska M.A."/>
            <person name="Wolf J."/>
            <person name="Bergner S.V."/>
            <person name="Schilhabel M.B."/>
            <person name="Klostermeier U.C."/>
            <person name="Beiko R.G."/>
            <person name="Rosenstiel P."/>
            <person name="Hippler M."/>
            <person name="Laroche J."/>
        </authorList>
    </citation>
    <scope>NUCLEOTIDE SEQUENCE [LARGE SCALE GENOMIC DNA]</scope>
    <source>
        <strain evidence="1 2">CCMP1005</strain>
    </source>
</reference>
<organism evidence="1 2">
    <name type="scientific">Thalassiosira oceanica</name>
    <name type="common">Marine diatom</name>
    <dbReference type="NCBI Taxonomy" id="159749"/>
    <lineage>
        <taxon>Eukaryota</taxon>
        <taxon>Sar</taxon>
        <taxon>Stramenopiles</taxon>
        <taxon>Ochrophyta</taxon>
        <taxon>Bacillariophyta</taxon>
        <taxon>Coscinodiscophyceae</taxon>
        <taxon>Thalassiosirophycidae</taxon>
        <taxon>Thalassiosirales</taxon>
        <taxon>Thalassiosiraceae</taxon>
        <taxon>Thalassiosira</taxon>
    </lineage>
</organism>
<protein>
    <submittedName>
        <fullName evidence="1">Uncharacterized protein</fullName>
    </submittedName>
</protein>
<accession>K0RRM3</accession>
<comment type="caution">
    <text evidence="1">The sequence shown here is derived from an EMBL/GenBank/DDBJ whole genome shotgun (WGS) entry which is preliminary data.</text>
</comment>
<dbReference type="AlphaFoldDB" id="K0RRM3"/>
<feature type="non-terminal residue" evidence="1">
    <location>
        <position position="1"/>
    </location>
</feature>